<evidence type="ECO:0000313" key="4">
    <source>
        <dbReference type="EMBL" id="KAJ1912330.1"/>
    </source>
</evidence>
<evidence type="ECO:0000256" key="2">
    <source>
        <dbReference type="SAM" id="MobiDB-lite"/>
    </source>
</evidence>
<proteinExistence type="inferred from homology"/>
<feature type="domain" description="DNA replication complex GINS protein PSF1 C-terminal" evidence="3">
    <location>
        <begin position="242"/>
        <end position="290"/>
    </location>
</feature>
<dbReference type="AlphaFoldDB" id="A0A9W8DPP2"/>
<accession>A0A9W8DPP2</accession>
<name>A0A9W8DPP2_9FUNG</name>
<keyword evidence="1" id="KW-0235">DNA replication</keyword>
<dbReference type="GO" id="GO:0000811">
    <property type="term" value="C:GINS complex"/>
    <property type="evidence" value="ECO:0007669"/>
    <property type="project" value="UniProtKB-UniRule"/>
</dbReference>
<reference evidence="4" key="1">
    <citation type="submission" date="2022-07" db="EMBL/GenBank/DDBJ databases">
        <title>Phylogenomic reconstructions and comparative analyses of Kickxellomycotina fungi.</title>
        <authorList>
            <person name="Reynolds N.K."/>
            <person name="Stajich J.E."/>
            <person name="Barry K."/>
            <person name="Grigoriev I.V."/>
            <person name="Crous P."/>
            <person name="Smith M.E."/>
        </authorList>
    </citation>
    <scope>NUCLEOTIDE SEQUENCE</scope>
    <source>
        <strain evidence="4">NBRC 100468</strain>
    </source>
</reference>
<dbReference type="Proteomes" id="UP001150538">
    <property type="component" value="Unassembled WGS sequence"/>
</dbReference>
<feature type="region of interest" description="Disordered" evidence="2">
    <location>
        <begin position="50"/>
        <end position="132"/>
    </location>
</feature>
<dbReference type="CDD" id="cd21696">
    <property type="entry name" value="GINS_B_Psf1"/>
    <property type="match status" value="1"/>
</dbReference>
<dbReference type="InterPro" id="IPR056783">
    <property type="entry name" value="PSF1_C"/>
</dbReference>
<comment type="similarity">
    <text evidence="1">Belongs to the GINS1/PSF1 family.</text>
</comment>
<gene>
    <name evidence="4" type="primary">PSF1</name>
    <name evidence="4" type="ORF">H4219_005644</name>
</gene>
<dbReference type="GO" id="GO:1902983">
    <property type="term" value="P:DNA strand elongation involved in mitotic DNA replication"/>
    <property type="evidence" value="ECO:0007669"/>
    <property type="project" value="TreeGrafter"/>
</dbReference>
<feature type="compositionally biased region" description="Polar residues" evidence="2">
    <location>
        <begin position="63"/>
        <end position="90"/>
    </location>
</feature>
<dbReference type="InterPro" id="IPR036224">
    <property type="entry name" value="GINS_bundle-like_dom_sf"/>
</dbReference>
<evidence type="ECO:0000256" key="1">
    <source>
        <dbReference type="RuleBase" id="RU368085"/>
    </source>
</evidence>
<dbReference type="Gene3D" id="1.20.58.1030">
    <property type="match status" value="1"/>
</dbReference>
<organism evidence="4 5">
    <name type="scientific">Mycoemilia scoparia</name>
    <dbReference type="NCBI Taxonomy" id="417184"/>
    <lineage>
        <taxon>Eukaryota</taxon>
        <taxon>Fungi</taxon>
        <taxon>Fungi incertae sedis</taxon>
        <taxon>Zoopagomycota</taxon>
        <taxon>Kickxellomycotina</taxon>
        <taxon>Kickxellomycetes</taxon>
        <taxon>Kickxellales</taxon>
        <taxon>Kickxellaceae</taxon>
        <taxon>Mycoemilia</taxon>
    </lineage>
</organism>
<comment type="function">
    <text evidence="1">Required for correct functioning of the GINS complex, a complex that plays an essential role in the initiation of DNA replication, and progression of DNA replication forks. GINS complex seems to bind preferentially to single-stranded DNA.</text>
</comment>
<comment type="subcellular location">
    <subcellularLocation>
        <location evidence="1">Nucleus</location>
    </subcellularLocation>
</comment>
<dbReference type="OrthoDB" id="10252587at2759"/>
<evidence type="ECO:0000259" key="3">
    <source>
        <dbReference type="Pfam" id="PF24997"/>
    </source>
</evidence>
<keyword evidence="5" id="KW-1185">Reference proteome</keyword>
<feature type="compositionally biased region" description="Acidic residues" evidence="2">
    <location>
        <begin position="117"/>
        <end position="128"/>
    </location>
</feature>
<protein>
    <recommendedName>
        <fullName evidence="1">DNA replication complex GINS protein PSF1</fullName>
    </recommendedName>
</protein>
<feature type="compositionally biased region" description="Low complexity" evidence="2">
    <location>
        <begin position="91"/>
        <end position="110"/>
    </location>
</feature>
<comment type="subunit">
    <text evidence="1">Component of the GINS complex.</text>
</comment>
<dbReference type="InterPro" id="IPR005339">
    <property type="entry name" value="GINS_Psf1"/>
</dbReference>
<dbReference type="PANTHER" id="PTHR12914">
    <property type="entry name" value="PARTNER OF SLD5"/>
    <property type="match status" value="1"/>
</dbReference>
<sequence>MRSEGQKLLLEAKRTTTEHLPVYNEQQVRIVSREVRQLWEQIEALTTQIPEAPPPLLSRHEQPTITSNKNINGDNNSSSTLGTTPQQQLKYQGSTLSSSQQQQQMLYSSQTGGGGGGDDDAGEYDIDDGTGTHYANPEAAAAASYGAELLLYQLTIHQNKRILMAYHHRRLDDYLVPLLWSFHGSVSLVPPQARDRMSHTEREFMSTYSKNLQSYQSQLESAYSDYDIDLELTHNIEHPPRELFIEVRVVQDCGQVQTEFGTVNLEKGSQHFLRRADVEHLIAQGYLQHVN</sequence>
<dbReference type="PANTHER" id="PTHR12914:SF2">
    <property type="entry name" value="DNA REPLICATION COMPLEX GINS PROTEIN PSF1"/>
    <property type="match status" value="1"/>
</dbReference>
<dbReference type="Pfam" id="PF24997">
    <property type="entry name" value="PSF1_C"/>
    <property type="match status" value="1"/>
</dbReference>
<dbReference type="SUPFAM" id="SSF158573">
    <property type="entry name" value="GINS helical bundle-like"/>
    <property type="match status" value="2"/>
</dbReference>
<dbReference type="EMBL" id="JANBPU010000355">
    <property type="protein sequence ID" value="KAJ1912330.1"/>
    <property type="molecule type" value="Genomic_DNA"/>
</dbReference>
<evidence type="ECO:0000313" key="5">
    <source>
        <dbReference type="Proteomes" id="UP001150538"/>
    </source>
</evidence>
<comment type="caution">
    <text evidence="4">The sequence shown here is derived from an EMBL/GenBank/DDBJ whole genome shotgun (WGS) entry which is preliminary data.</text>
</comment>
<keyword evidence="1" id="KW-0539">Nucleus</keyword>